<dbReference type="InterPro" id="IPR035979">
    <property type="entry name" value="RBD_domain_sf"/>
</dbReference>
<evidence type="ECO:0000313" key="6">
    <source>
        <dbReference type="Proteomes" id="UP001530293"/>
    </source>
</evidence>
<feature type="compositionally biased region" description="Basic and acidic residues" evidence="3">
    <location>
        <begin position="241"/>
        <end position="251"/>
    </location>
</feature>
<feature type="region of interest" description="Disordered" evidence="3">
    <location>
        <begin position="131"/>
        <end position="182"/>
    </location>
</feature>
<dbReference type="Pfam" id="PF00076">
    <property type="entry name" value="RRM_1"/>
    <property type="match status" value="2"/>
</dbReference>
<feature type="domain" description="RRM" evidence="4">
    <location>
        <begin position="503"/>
        <end position="573"/>
    </location>
</feature>
<organism evidence="5 6">
    <name type="scientific">Discostella pseudostelligera</name>
    <dbReference type="NCBI Taxonomy" id="259834"/>
    <lineage>
        <taxon>Eukaryota</taxon>
        <taxon>Sar</taxon>
        <taxon>Stramenopiles</taxon>
        <taxon>Ochrophyta</taxon>
        <taxon>Bacillariophyta</taxon>
        <taxon>Coscinodiscophyceae</taxon>
        <taxon>Thalassiosirophycidae</taxon>
        <taxon>Stephanodiscales</taxon>
        <taxon>Stephanodiscaceae</taxon>
        <taxon>Discostella</taxon>
    </lineage>
</organism>
<dbReference type="PANTHER" id="PTHR48027">
    <property type="entry name" value="HETEROGENEOUS NUCLEAR RIBONUCLEOPROTEIN 87F-RELATED"/>
    <property type="match status" value="1"/>
</dbReference>
<feature type="domain" description="RRM" evidence="4">
    <location>
        <begin position="621"/>
        <end position="691"/>
    </location>
</feature>
<feature type="compositionally biased region" description="Low complexity" evidence="3">
    <location>
        <begin position="581"/>
        <end position="591"/>
    </location>
</feature>
<evidence type="ECO:0000256" key="3">
    <source>
        <dbReference type="SAM" id="MobiDB-lite"/>
    </source>
</evidence>
<dbReference type="SMART" id="SM00360">
    <property type="entry name" value="RRM"/>
    <property type="match status" value="2"/>
</dbReference>
<sequence length="715" mass="76485">MASGTSASRILEQRRCLLLATLGSTAETVPGNTTLKALLHAGLLVTIKGWLDDILDGKVGGVDLLLHLLTNIIPLPVTKELVTVSKLGKTVSSVEKHKFCLEGANQAAIKSRIQQVKEQWSASVKSLRNGVNGSAKRSYEEDPSSAKRAKPEGSSLSNLLKKVGSSASSPTESTSESKRLKMQERVVAANLKSDELKGSAETGLKKDDRRIRWADNNGQALAVSGEEPINAVSEATTRKSRWSERKKKDMQHEKDLLFKSRKVVSTDHDKNDELDAMAMMAMWRPPQPLPADTAYPQIQIASDEVTAQTNRMVSTPAMRYLSETEIPTSPTFLSEVEMAAEISSRNNATPISIPFFTPQAAIIPPAITSIPGIAPAYPPPQVQPNNLSYSTEATLETVLMMGLPYFLVGSNILALQTLASNPGLLASFKDVNGVYKQPELINLVQTLTQNIAPQASVAAPAYTTYTPVGPTSLPSVTSMVPPPQTIQQSGIRGYRGDQNIGDANLHLSGYGPSTTNDDIRAMFAPYVHVTEIVNKSGFSFVNTDDPEGAKRAREALNGSLLGGLPCRINSATRKARNPNFVPGSSGSGVVSQEGMESLPRNSLGQVDVSQVKDDRGNPATKNLFVAGYGPGTTEQQLKDVFGQFATVVSIVMKGTFCFVNTLDKEAAVVARSSLCGQPLNGGALRINFAKETGRLGTSFDSTYGPAGAPTLGRFG</sequence>
<gene>
    <name evidence="5" type="ORF">ACHAWU_006132</name>
</gene>
<feature type="compositionally biased region" description="Low complexity" evidence="3">
    <location>
        <begin position="165"/>
        <end position="174"/>
    </location>
</feature>
<dbReference type="Proteomes" id="UP001530293">
    <property type="component" value="Unassembled WGS sequence"/>
</dbReference>
<dbReference type="Gene3D" id="1.20.930.10">
    <property type="entry name" value="Conserved domain common to transcription factors TFIIS, elongin A, CRSP70"/>
    <property type="match status" value="1"/>
</dbReference>
<dbReference type="InterPro" id="IPR052462">
    <property type="entry name" value="SLIRP/GR-RBP-like"/>
</dbReference>
<dbReference type="GO" id="GO:0003723">
    <property type="term" value="F:RNA binding"/>
    <property type="evidence" value="ECO:0007669"/>
    <property type="project" value="UniProtKB-UniRule"/>
</dbReference>
<feature type="region of interest" description="Disordered" evidence="3">
    <location>
        <begin position="224"/>
        <end position="251"/>
    </location>
</feature>
<evidence type="ECO:0000259" key="4">
    <source>
        <dbReference type="PROSITE" id="PS50102"/>
    </source>
</evidence>
<keyword evidence="1 2" id="KW-0694">RNA-binding</keyword>
<comment type="caution">
    <text evidence="5">The sequence shown here is derived from an EMBL/GenBank/DDBJ whole genome shotgun (WGS) entry which is preliminary data.</text>
</comment>
<proteinExistence type="predicted"/>
<dbReference type="InterPro" id="IPR012677">
    <property type="entry name" value="Nucleotide-bd_a/b_plait_sf"/>
</dbReference>
<dbReference type="SUPFAM" id="SSF47676">
    <property type="entry name" value="Conserved domain common to transcription factors TFIIS, elongin A, CRSP70"/>
    <property type="match status" value="1"/>
</dbReference>
<dbReference type="InterPro" id="IPR035441">
    <property type="entry name" value="TFIIS/LEDGF_dom_sf"/>
</dbReference>
<evidence type="ECO:0000256" key="2">
    <source>
        <dbReference type="PROSITE-ProRule" id="PRU00176"/>
    </source>
</evidence>
<dbReference type="AlphaFoldDB" id="A0ABD3M1A7"/>
<protein>
    <recommendedName>
        <fullName evidence="4">RRM domain-containing protein</fullName>
    </recommendedName>
</protein>
<dbReference type="EMBL" id="JALLBG020000250">
    <property type="protein sequence ID" value="KAL3757824.1"/>
    <property type="molecule type" value="Genomic_DNA"/>
</dbReference>
<feature type="region of interest" description="Disordered" evidence="3">
    <location>
        <begin position="575"/>
        <end position="594"/>
    </location>
</feature>
<dbReference type="SUPFAM" id="SSF54928">
    <property type="entry name" value="RNA-binding domain, RBD"/>
    <property type="match status" value="1"/>
</dbReference>
<reference evidence="5 6" key="1">
    <citation type="submission" date="2024-10" db="EMBL/GenBank/DDBJ databases">
        <title>Updated reference genomes for cyclostephanoid diatoms.</title>
        <authorList>
            <person name="Roberts W.R."/>
            <person name="Alverson A.J."/>
        </authorList>
    </citation>
    <scope>NUCLEOTIDE SEQUENCE [LARGE SCALE GENOMIC DNA]</scope>
    <source>
        <strain evidence="5 6">AJA232-27</strain>
    </source>
</reference>
<dbReference type="Gene3D" id="3.30.70.330">
    <property type="match status" value="2"/>
</dbReference>
<dbReference type="InterPro" id="IPR000504">
    <property type="entry name" value="RRM_dom"/>
</dbReference>
<name>A0ABD3M1A7_9STRA</name>
<evidence type="ECO:0000256" key="1">
    <source>
        <dbReference type="ARBA" id="ARBA00022884"/>
    </source>
</evidence>
<accession>A0ABD3M1A7</accession>
<keyword evidence="6" id="KW-1185">Reference proteome</keyword>
<dbReference type="PROSITE" id="PS50102">
    <property type="entry name" value="RRM"/>
    <property type="match status" value="2"/>
</dbReference>
<evidence type="ECO:0000313" key="5">
    <source>
        <dbReference type="EMBL" id="KAL3757824.1"/>
    </source>
</evidence>